<name>A0ACC0W7T4_9STRA</name>
<protein>
    <submittedName>
        <fullName evidence="1">Uncharacterized protein</fullName>
    </submittedName>
</protein>
<dbReference type="EMBL" id="CM047583">
    <property type="protein sequence ID" value="KAI9914180.1"/>
    <property type="molecule type" value="Genomic_DNA"/>
</dbReference>
<reference evidence="1 2" key="1">
    <citation type="journal article" date="2022" name="bioRxiv">
        <title>The genome of the oomycete Peronosclerospora sorghi, a cosmopolitan pathogen of maize and sorghum, is inflated with dispersed pseudogenes.</title>
        <authorList>
            <person name="Fletcher K."/>
            <person name="Martin F."/>
            <person name="Isakeit T."/>
            <person name="Cavanaugh K."/>
            <person name="Magill C."/>
            <person name="Michelmore R."/>
        </authorList>
    </citation>
    <scope>NUCLEOTIDE SEQUENCE [LARGE SCALE GENOMIC DNA]</scope>
    <source>
        <strain evidence="1">P6</strain>
    </source>
</reference>
<proteinExistence type="predicted"/>
<evidence type="ECO:0000313" key="2">
    <source>
        <dbReference type="Proteomes" id="UP001163321"/>
    </source>
</evidence>
<gene>
    <name evidence="1" type="ORF">PsorP6_005657</name>
</gene>
<keyword evidence="2" id="KW-1185">Reference proteome</keyword>
<organism evidence="1 2">
    <name type="scientific">Peronosclerospora sorghi</name>
    <dbReference type="NCBI Taxonomy" id="230839"/>
    <lineage>
        <taxon>Eukaryota</taxon>
        <taxon>Sar</taxon>
        <taxon>Stramenopiles</taxon>
        <taxon>Oomycota</taxon>
        <taxon>Peronosporomycetes</taxon>
        <taxon>Peronosporales</taxon>
        <taxon>Peronosporaceae</taxon>
        <taxon>Peronosclerospora</taxon>
    </lineage>
</organism>
<dbReference type="Proteomes" id="UP001163321">
    <property type="component" value="Chromosome 4"/>
</dbReference>
<comment type="caution">
    <text evidence="1">The sequence shown here is derived from an EMBL/GenBank/DDBJ whole genome shotgun (WGS) entry which is preliminary data.</text>
</comment>
<accession>A0ACC0W7T4</accession>
<evidence type="ECO:0000313" key="1">
    <source>
        <dbReference type="EMBL" id="KAI9914180.1"/>
    </source>
</evidence>
<sequence>MERHTTDYVATSIQSKGVKMVVQITKPRSLRVLEQGRDGKKGNARVVSRNMVTLHVKTTAGKKFSVDVALESTVLQCKEALVASTEVPTSLQRLIHKGKVLKDDQTLESYGIQAEDTIYFVKGSAHVRTAAAASTAAGTPAPPTAAPSPVAAPAATTAPAANPFAFPLIPGTAGSGTMFGDLMGAGGSAMNMQQMQQQMHQQMMNNPEMVRQMMDSPMMQSVLNNPDIMRSIMQSNPAMQQLMEQNPQLNQIMNDPELLRQSIEAMRNPAAMREMMRSQDTALRNLESHPEGFNALRRMYHDVQEPLMEAAASGTPAPRGPAFTMPGVAGGANSTTNTAHTQPSSSTSATAASTANPWGTTGANAASSGATGASANPWAALGGGLEGMGGIGGESGGLGGNPEMMTQMMQSPLFQAALDQVASNPEQFLAQIEAMNPQMATALNSNPQMRQMMSNPEFLRQAMNPQNLEAMMQMQSALNQLRGAGLIPGLEGMNLSTTGAGGAGVATNPFAMFRGLGGTGSTTAAVPPSNPEEMYASQLTQLHDMGFSNREENIRALQATLGNVQAAVDRLLSGTI</sequence>